<sequence length="246" mass="28796">MKKLLPIFLLLLLTSCSQQLVFERKQYNSSYQNNMASGYNSANIKMEVVEAKNDENINKIIFENIKELSVFIENENLNIKNYDQLTKGFVSTYKKAKNEVPNSSVKSWEFQLESNVEYETEEFVNIGINYFSSYGDKDGFGGKRSLIFNKITGNQLKNKDIFSNLPVVEKIVENKFRTKYKVKNNLSLNDQGYCFENNKFYLTNNVFFTIEGITFLYNINEISSYEKGTFEVHFTYDELDKYLMIK</sequence>
<feature type="domain" description="DUF3298" evidence="2">
    <location>
        <begin position="159"/>
        <end position="237"/>
    </location>
</feature>
<proteinExistence type="predicted"/>
<dbReference type="Gene3D" id="3.30.565.40">
    <property type="entry name" value="Fervidobacterium nodosum Rt17-B1 like"/>
    <property type="match status" value="1"/>
</dbReference>
<reference evidence="3 4" key="1">
    <citation type="submission" date="2016-10" db="EMBL/GenBank/DDBJ databases">
        <authorList>
            <person name="de Groot N.N."/>
        </authorList>
    </citation>
    <scope>NUCLEOTIDE SEQUENCE [LARGE SCALE GENOMIC DNA]</scope>
    <source>
        <strain evidence="3 4">DSM 27078</strain>
    </source>
</reference>
<name>A0A1H9DAG7_9FLAO</name>
<dbReference type="InterPro" id="IPR021729">
    <property type="entry name" value="DUF3298"/>
</dbReference>
<keyword evidence="4" id="KW-1185">Reference proteome</keyword>
<evidence type="ECO:0000313" key="4">
    <source>
        <dbReference type="Proteomes" id="UP000198648"/>
    </source>
</evidence>
<dbReference type="Pfam" id="PF11738">
    <property type="entry name" value="DUF3298"/>
    <property type="match status" value="1"/>
</dbReference>
<evidence type="ECO:0000259" key="2">
    <source>
        <dbReference type="Pfam" id="PF11738"/>
    </source>
</evidence>
<dbReference type="PROSITE" id="PS51257">
    <property type="entry name" value="PROKAR_LIPOPROTEIN"/>
    <property type="match status" value="1"/>
</dbReference>
<dbReference type="OrthoDB" id="594879at2"/>
<dbReference type="InterPro" id="IPR037126">
    <property type="entry name" value="PdaC/RsiV-like_sf"/>
</dbReference>
<accession>A0A1H9DAG7</accession>
<evidence type="ECO:0000256" key="1">
    <source>
        <dbReference type="SAM" id="SignalP"/>
    </source>
</evidence>
<dbReference type="Proteomes" id="UP000198648">
    <property type="component" value="Unassembled WGS sequence"/>
</dbReference>
<feature type="chain" id="PRO_5011468942" description="DUF3298 domain-containing protein" evidence="1">
    <location>
        <begin position="20"/>
        <end position="246"/>
    </location>
</feature>
<keyword evidence="1" id="KW-0732">Signal</keyword>
<evidence type="ECO:0000313" key="3">
    <source>
        <dbReference type="EMBL" id="SEQ09823.1"/>
    </source>
</evidence>
<gene>
    <name evidence="3" type="ORF">SAMN05444005_10697</name>
</gene>
<dbReference type="Gene3D" id="3.90.640.20">
    <property type="entry name" value="Heat-shock cognate protein, ATPase"/>
    <property type="match status" value="1"/>
</dbReference>
<dbReference type="EMBL" id="FOEI01000006">
    <property type="protein sequence ID" value="SEQ09823.1"/>
    <property type="molecule type" value="Genomic_DNA"/>
</dbReference>
<dbReference type="RefSeq" id="WP_143065649.1">
    <property type="nucleotide sequence ID" value="NZ_FOEI01000006.1"/>
</dbReference>
<dbReference type="STRING" id="1299341.SAMN05444005_10697"/>
<protein>
    <recommendedName>
        <fullName evidence="2">DUF3298 domain-containing protein</fullName>
    </recommendedName>
</protein>
<organism evidence="3 4">
    <name type="scientific">Flavobacterium urocaniciphilum</name>
    <dbReference type="NCBI Taxonomy" id="1299341"/>
    <lineage>
        <taxon>Bacteria</taxon>
        <taxon>Pseudomonadati</taxon>
        <taxon>Bacteroidota</taxon>
        <taxon>Flavobacteriia</taxon>
        <taxon>Flavobacteriales</taxon>
        <taxon>Flavobacteriaceae</taxon>
        <taxon>Flavobacterium</taxon>
    </lineage>
</organism>
<feature type="signal peptide" evidence="1">
    <location>
        <begin position="1"/>
        <end position="19"/>
    </location>
</feature>
<dbReference type="AlphaFoldDB" id="A0A1H9DAG7"/>